<accession>A0ABY4LZX5</accession>
<evidence type="ECO:0000313" key="3">
    <source>
        <dbReference type="Proteomes" id="UP000830115"/>
    </source>
</evidence>
<organism evidence="2 3">
    <name type="scientific">Streptomyces halobius</name>
    <dbReference type="NCBI Taxonomy" id="2879846"/>
    <lineage>
        <taxon>Bacteria</taxon>
        <taxon>Bacillati</taxon>
        <taxon>Actinomycetota</taxon>
        <taxon>Actinomycetes</taxon>
        <taxon>Kitasatosporales</taxon>
        <taxon>Streptomycetaceae</taxon>
        <taxon>Streptomyces</taxon>
    </lineage>
</organism>
<evidence type="ECO:0000313" key="2">
    <source>
        <dbReference type="EMBL" id="UQA91054.1"/>
    </source>
</evidence>
<protein>
    <submittedName>
        <fullName evidence="2">Uncharacterized protein</fullName>
    </submittedName>
</protein>
<proteinExistence type="predicted"/>
<dbReference type="Proteomes" id="UP000830115">
    <property type="component" value="Chromosome"/>
</dbReference>
<name>A0ABY4LZX5_9ACTN</name>
<keyword evidence="1" id="KW-0472">Membrane</keyword>
<sequence length="435" mass="47450">MGIKDKALAFSRKFKLDSHHAIERFGVFFGIFAVTGAIVISASGASAYQAERDSLSQTALYTSDFKTSKTNLDGTVDGVYTNESGNKALVMMHFSPTAQISYSAADYRAFLLGSDTSLNSEPVSTSGIKGSFYAFGSTGYVGVLLNADRPFDRQVVLNLTVRANAELTTPGAEQAQSSGKLAGDETFSKYDQWRVFFNPGASGVQKIAALNALTFDPAQAYYEVALKEKEAEARDALDQKLVEMRTNLTQIQSYTSDLQTTKIDGLFLRPPTVPVSIATDKITGVSAAAAKDGVSTLALQTKHVVPGGFDLNWRAGNVYDGYLDALVPAGQSYAQFFTKKRDEGSDPTSQQISDMQWTLSDGTGLTKDYQSSDVTMRPLMNIMNNLSQAYQNYSRNKSQYESDLSLDLLRLDASLRDVQSNSTIRDDKDFLTTLH</sequence>
<keyword evidence="1" id="KW-1133">Transmembrane helix</keyword>
<dbReference type="EMBL" id="CP086322">
    <property type="protein sequence ID" value="UQA91054.1"/>
    <property type="molecule type" value="Genomic_DNA"/>
</dbReference>
<gene>
    <name evidence="2" type="ORF">K9S39_03415</name>
</gene>
<feature type="transmembrane region" description="Helical" evidence="1">
    <location>
        <begin position="21"/>
        <end position="48"/>
    </location>
</feature>
<dbReference type="RefSeq" id="WP_248861846.1">
    <property type="nucleotide sequence ID" value="NZ_CP086322.1"/>
</dbReference>
<reference evidence="2" key="1">
    <citation type="submission" date="2021-10" db="EMBL/GenBank/DDBJ databases">
        <title>Streptomyces nigrumlapis sp.nov.,an antimicrobial producing actinobacterium isolated from Black Gobi rocks.</title>
        <authorList>
            <person name="Wen Y."/>
            <person name="Zhang W."/>
            <person name="Liu X.G."/>
        </authorList>
    </citation>
    <scope>NUCLEOTIDE SEQUENCE</scope>
    <source>
        <strain evidence="2">ST13-2-2</strain>
    </source>
</reference>
<evidence type="ECO:0000256" key="1">
    <source>
        <dbReference type="SAM" id="Phobius"/>
    </source>
</evidence>
<keyword evidence="1" id="KW-0812">Transmembrane</keyword>
<keyword evidence="3" id="KW-1185">Reference proteome</keyword>